<protein>
    <submittedName>
        <fullName evidence="1">Uncharacterized protein</fullName>
    </submittedName>
</protein>
<keyword evidence="2" id="KW-1185">Reference proteome</keyword>
<dbReference type="RefSeq" id="WP_203755843.1">
    <property type="nucleotide sequence ID" value="NZ_BAAAUC010000094.1"/>
</dbReference>
<name>A0A919ITQ0_9ACTN</name>
<dbReference type="EMBL" id="BOMH01000097">
    <property type="protein sequence ID" value="GID71112.1"/>
    <property type="molecule type" value="Genomic_DNA"/>
</dbReference>
<gene>
    <name evidence="1" type="ORF">Acy02nite_89930</name>
</gene>
<evidence type="ECO:0000313" key="1">
    <source>
        <dbReference type="EMBL" id="GID71112.1"/>
    </source>
</evidence>
<organism evidence="1 2">
    <name type="scientific">Actinoplanes cyaneus</name>
    <dbReference type="NCBI Taxonomy" id="52696"/>
    <lineage>
        <taxon>Bacteria</taxon>
        <taxon>Bacillati</taxon>
        <taxon>Actinomycetota</taxon>
        <taxon>Actinomycetes</taxon>
        <taxon>Micromonosporales</taxon>
        <taxon>Micromonosporaceae</taxon>
        <taxon>Actinoplanes</taxon>
    </lineage>
</organism>
<proteinExistence type="predicted"/>
<reference evidence="1" key="1">
    <citation type="submission" date="2021-01" db="EMBL/GenBank/DDBJ databases">
        <title>Whole genome shotgun sequence of Actinoplanes cyaneus NBRC 14990.</title>
        <authorList>
            <person name="Komaki H."/>
            <person name="Tamura T."/>
        </authorList>
    </citation>
    <scope>NUCLEOTIDE SEQUENCE</scope>
    <source>
        <strain evidence="1">NBRC 14990</strain>
    </source>
</reference>
<comment type="caution">
    <text evidence="1">The sequence shown here is derived from an EMBL/GenBank/DDBJ whole genome shotgun (WGS) entry which is preliminary data.</text>
</comment>
<dbReference type="Proteomes" id="UP000619479">
    <property type="component" value="Unassembled WGS sequence"/>
</dbReference>
<evidence type="ECO:0000313" key="2">
    <source>
        <dbReference type="Proteomes" id="UP000619479"/>
    </source>
</evidence>
<accession>A0A919ITQ0</accession>
<sequence>MSHIAPKWAYKWMKSEGGVIGTARQGTVSFRKQDGDKHYLLCASCEDFLGKAEDYLSRLTRGTSADLASIGVTLGRGPTLAGINHTLITRGLLGILYKVHYARAAPYDQIRLDQPLIERLRTRILNDDYPDHSLLVVATKWMAGTDLQGANPKSIVIAELLDRPGGAKIFDLFMGGWSWSIVISSAKNYLKGMEEFTLRPNGSWRLMFGDLALHRYFAKPDPAEEYPEMAGMFKVHPDEDWSSFAPNAPCPCGLGSLDFGACCQRTWLAAALA</sequence>
<dbReference type="AlphaFoldDB" id="A0A919ITQ0"/>